<reference evidence="5" key="3">
    <citation type="submission" date="2020-07" db="EMBL/GenBank/DDBJ databases">
        <authorList>
            <person name="Yang C."/>
        </authorList>
    </citation>
    <scope>NUCLEOTIDE SEQUENCE</scope>
    <source>
        <strain evidence="5">Cx-624</strain>
    </source>
</reference>
<dbReference type="PROSITE" id="PS51118">
    <property type="entry name" value="HTH_HXLR"/>
    <property type="match status" value="1"/>
</dbReference>
<organism evidence="6 7">
    <name type="scientific">Marnyiella aurantia</name>
    <dbReference type="NCBI Taxonomy" id="2758037"/>
    <lineage>
        <taxon>Bacteria</taxon>
        <taxon>Pseudomonadati</taxon>
        <taxon>Bacteroidota</taxon>
        <taxon>Flavobacteriia</taxon>
        <taxon>Flavobacteriales</taxon>
        <taxon>Weeksellaceae</taxon>
        <taxon>Marnyiella</taxon>
    </lineage>
</organism>
<keyword evidence="2" id="KW-0238">DNA-binding</keyword>
<dbReference type="Pfam" id="PF01638">
    <property type="entry name" value="HxlR"/>
    <property type="match status" value="1"/>
</dbReference>
<evidence type="ECO:0000313" key="5">
    <source>
        <dbReference type="EMBL" id="MBA5246356.1"/>
    </source>
</evidence>
<protein>
    <submittedName>
        <fullName evidence="6">Helix-turn-helix transcriptional regulator</fullName>
    </submittedName>
</protein>
<dbReference type="InterPro" id="IPR036390">
    <property type="entry name" value="WH_DNA-bd_sf"/>
</dbReference>
<evidence type="ECO:0000259" key="4">
    <source>
        <dbReference type="PROSITE" id="PS51118"/>
    </source>
</evidence>
<name>A0A7D7LQ60_9FLAO</name>
<sequence>MAMAKRECSNCLDTLNPVRDALYVINGKWKLPIIISVSVGNERFNAIQESIPGISARVLAKELKDLERHQLISRTVSDDYPSRIIYKAEAYADTLTPIIYALKDWGINHRNRMSVSDNSSDDIE</sequence>
<dbReference type="KEGG" id="cbau:H1R16_11315"/>
<evidence type="ECO:0000256" key="3">
    <source>
        <dbReference type="ARBA" id="ARBA00023163"/>
    </source>
</evidence>
<dbReference type="EMBL" id="JACEUX010000001">
    <property type="protein sequence ID" value="MBA5246356.1"/>
    <property type="molecule type" value="Genomic_DNA"/>
</dbReference>
<reference evidence="8" key="2">
    <citation type="submission" date="2020-07" db="EMBL/GenBank/DDBJ databases">
        <title>Flavobacterium sp. xlx-214.</title>
        <authorList>
            <person name="Yang C."/>
        </authorList>
    </citation>
    <scope>NUCLEOTIDE SEQUENCE [LARGE SCALE GENOMIC DNA]</scope>
    <source>
        <strain evidence="8">CX-624</strain>
    </source>
</reference>
<dbReference type="PANTHER" id="PTHR33204">
    <property type="entry name" value="TRANSCRIPTIONAL REGULATOR, MARR FAMILY"/>
    <property type="match status" value="1"/>
</dbReference>
<dbReference type="EMBL" id="CP059472">
    <property type="protein sequence ID" value="QMS98274.1"/>
    <property type="molecule type" value="Genomic_DNA"/>
</dbReference>
<evidence type="ECO:0000313" key="7">
    <source>
        <dbReference type="Proteomes" id="UP000515349"/>
    </source>
</evidence>
<keyword evidence="1" id="KW-0805">Transcription regulation</keyword>
<evidence type="ECO:0000313" key="6">
    <source>
        <dbReference type="EMBL" id="QMS98274.1"/>
    </source>
</evidence>
<keyword evidence="3" id="KW-0804">Transcription</keyword>
<dbReference type="InterPro" id="IPR036388">
    <property type="entry name" value="WH-like_DNA-bd_sf"/>
</dbReference>
<keyword evidence="8" id="KW-1185">Reference proteome</keyword>
<reference evidence="6 7" key="1">
    <citation type="submission" date="2020-07" db="EMBL/GenBank/DDBJ databases">
        <title>Chryseobacterium sp.cx-624.</title>
        <authorList>
            <person name="Yang C."/>
        </authorList>
    </citation>
    <scope>NUCLEOTIDE SEQUENCE [LARGE SCALE GENOMIC DNA]</scope>
    <source>
        <strain evidence="6">Cx-624</strain>
        <strain evidence="7">cx-624</strain>
    </source>
</reference>
<dbReference type="Proteomes" id="UP000515349">
    <property type="component" value="Chromosome"/>
</dbReference>
<dbReference type="Proteomes" id="UP000539710">
    <property type="component" value="Unassembled WGS sequence"/>
</dbReference>
<proteinExistence type="predicted"/>
<dbReference type="Gene3D" id="1.10.10.10">
    <property type="entry name" value="Winged helix-like DNA-binding domain superfamily/Winged helix DNA-binding domain"/>
    <property type="match status" value="1"/>
</dbReference>
<dbReference type="GO" id="GO:0003677">
    <property type="term" value="F:DNA binding"/>
    <property type="evidence" value="ECO:0007669"/>
    <property type="project" value="UniProtKB-KW"/>
</dbReference>
<gene>
    <name evidence="6" type="ORF">H1R16_11315</name>
    <name evidence="5" type="ORF">H2507_04150</name>
</gene>
<evidence type="ECO:0000256" key="2">
    <source>
        <dbReference type="ARBA" id="ARBA00023125"/>
    </source>
</evidence>
<feature type="domain" description="HTH hxlR-type" evidence="4">
    <location>
        <begin position="8"/>
        <end position="114"/>
    </location>
</feature>
<accession>A0A7D7LQ60</accession>
<evidence type="ECO:0000256" key="1">
    <source>
        <dbReference type="ARBA" id="ARBA00023015"/>
    </source>
</evidence>
<dbReference type="InterPro" id="IPR002577">
    <property type="entry name" value="HTH_HxlR"/>
</dbReference>
<dbReference type="PANTHER" id="PTHR33204:SF29">
    <property type="entry name" value="TRANSCRIPTIONAL REGULATOR"/>
    <property type="match status" value="1"/>
</dbReference>
<dbReference type="AlphaFoldDB" id="A0A7D7LQ60"/>
<dbReference type="SUPFAM" id="SSF46785">
    <property type="entry name" value="Winged helix' DNA-binding domain"/>
    <property type="match status" value="1"/>
</dbReference>
<evidence type="ECO:0000313" key="8">
    <source>
        <dbReference type="Proteomes" id="UP000539710"/>
    </source>
</evidence>